<evidence type="ECO:0000313" key="2">
    <source>
        <dbReference type="EMBL" id="KAG5186536.1"/>
    </source>
</evidence>
<feature type="chain" id="PRO_5032439378" evidence="1">
    <location>
        <begin position="25"/>
        <end position="118"/>
    </location>
</feature>
<evidence type="ECO:0000313" key="3">
    <source>
        <dbReference type="Proteomes" id="UP000664859"/>
    </source>
</evidence>
<keyword evidence="3" id="KW-1185">Reference proteome</keyword>
<proteinExistence type="predicted"/>
<reference evidence="2" key="1">
    <citation type="submission" date="2021-02" db="EMBL/GenBank/DDBJ databases">
        <title>First Annotated Genome of the Yellow-green Alga Tribonema minus.</title>
        <authorList>
            <person name="Mahan K.M."/>
        </authorList>
    </citation>
    <scope>NUCLEOTIDE SEQUENCE</scope>
    <source>
        <strain evidence="2">UTEX B ZZ1240</strain>
    </source>
</reference>
<comment type="caution">
    <text evidence="2">The sequence shown here is derived from an EMBL/GenBank/DDBJ whole genome shotgun (WGS) entry which is preliminary data.</text>
</comment>
<organism evidence="2 3">
    <name type="scientific">Tribonema minus</name>
    <dbReference type="NCBI Taxonomy" id="303371"/>
    <lineage>
        <taxon>Eukaryota</taxon>
        <taxon>Sar</taxon>
        <taxon>Stramenopiles</taxon>
        <taxon>Ochrophyta</taxon>
        <taxon>PX clade</taxon>
        <taxon>Xanthophyceae</taxon>
        <taxon>Tribonematales</taxon>
        <taxon>Tribonemataceae</taxon>
        <taxon>Tribonema</taxon>
    </lineage>
</organism>
<dbReference type="EMBL" id="JAFCMP010000112">
    <property type="protein sequence ID" value="KAG5186536.1"/>
    <property type="molecule type" value="Genomic_DNA"/>
</dbReference>
<dbReference type="Proteomes" id="UP000664859">
    <property type="component" value="Unassembled WGS sequence"/>
</dbReference>
<evidence type="ECO:0000256" key="1">
    <source>
        <dbReference type="SAM" id="SignalP"/>
    </source>
</evidence>
<dbReference type="AlphaFoldDB" id="A0A836CK91"/>
<protein>
    <submittedName>
        <fullName evidence="2">Uncharacterized protein</fullName>
    </submittedName>
</protein>
<keyword evidence="1" id="KW-0732">Signal</keyword>
<gene>
    <name evidence="2" type="ORF">JKP88DRAFT_214812</name>
</gene>
<accession>A0A836CK91</accession>
<name>A0A836CK91_9STRA</name>
<feature type="signal peptide" evidence="1">
    <location>
        <begin position="1"/>
        <end position="24"/>
    </location>
</feature>
<feature type="non-terminal residue" evidence="2">
    <location>
        <position position="118"/>
    </location>
</feature>
<sequence>TKSMLLALHVRLHLVHLQMCPASAYMTFMRINCMTPLEVLSHTRVLAPPPLHPSVLTHIRHQHVVLEAVPNWLLDQHRKQCPAPSSHSLCACCAPDPIRLLLQHCMLQVPCSVAPCCM</sequence>